<dbReference type="PROSITE" id="PS51257">
    <property type="entry name" value="PROKAR_LIPOPROTEIN"/>
    <property type="match status" value="1"/>
</dbReference>
<gene>
    <name evidence="3" type="ORF">SAMN04488508_101652</name>
</gene>
<dbReference type="InterPro" id="IPR012338">
    <property type="entry name" value="Beta-lactam/transpept-like"/>
</dbReference>
<protein>
    <submittedName>
        <fullName evidence="3">CubicO group peptidase, beta-lactamase class C family</fullName>
    </submittedName>
</protein>
<dbReference type="Gene3D" id="1.25.40.10">
    <property type="entry name" value="Tetratricopeptide repeat domain"/>
    <property type="match status" value="1"/>
</dbReference>
<dbReference type="OrthoDB" id="9814760at2"/>
<dbReference type="Proteomes" id="UP000184432">
    <property type="component" value="Unassembled WGS sequence"/>
</dbReference>
<evidence type="ECO:0000313" key="4">
    <source>
        <dbReference type="Proteomes" id="UP000184432"/>
    </source>
</evidence>
<dbReference type="PROSITE" id="PS50005">
    <property type="entry name" value="TPR"/>
    <property type="match status" value="1"/>
</dbReference>
<evidence type="ECO:0000259" key="2">
    <source>
        <dbReference type="Pfam" id="PF00144"/>
    </source>
</evidence>
<organism evidence="3 4">
    <name type="scientific">Aquimarina spongiae</name>
    <dbReference type="NCBI Taxonomy" id="570521"/>
    <lineage>
        <taxon>Bacteria</taxon>
        <taxon>Pseudomonadati</taxon>
        <taxon>Bacteroidota</taxon>
        <taxon>Flavobacteriia</taxon>
        <taxon>Flavobacteriales</taxon>
        <taxon>Flavobacteriaceae</taxon>
        <taxon>Aquimarina</taxon>
    </lineage>
</organism>
<dbReference type="SUPFAM" id="SSF48452">
    <property type="entry name" value="TPR-like"/>
    <property type="match status" value="1"/>
</dbReference>
<dbReference type="Pfam" id="PF00144">
    <property type="entry name" value="Beta-lactamase"/>
    <property type="match status" value="1"/>
</dbReference>
<dbReference type="InterPro" id="IPR019734">
    <property type="entry name" value="TPR_rpt"/>
</dbReference>
<dbReference type="AlphaFoldDB" id="A0A1M6B6D9"/>
<proteinExistence type="predicted"/>
<reference evidence="4" key="1">
    <citation type="submission" date="2016-11" db="EMBL/GenBank/DDBJ databases">
        <authorList>
            <person name="Varghese N."/>
            <person name="Submissions S."/>
        </authorList>
    </citation>
    <scope>NUCLEOTIDE SEQUENCE [LARGE SCALE GENOMIC DNA]</scope>
    <source>
        <strain evidence="4">DSM 22623</strain>
    </source>
</reference>
<dbReference type="Gene3D" id="3.40.710.10">
    <property type="entry name" value="DD-peptidase/beta-lactamase superfamily"/>
    <property type="match status" value="1"/>
</dbReference>
<dbReference type="RefSeq" id="WP_073313822.1">
    <property type="nucleotide sequence ID" value="NZ_FQYP01000001.1"/>
</dbReference>
<dbReference type="SUPFAM" id="SSF56601">
    <property type="entry name" value="beta-lactamase/transpeptidase-like"/>
    <property type="match status" value="1"/>
</dbReference>
<accession>A0A1M6B6D9</accession>
<keyword evidence="1" id="KW-0802">TPR repeat</keyword>
<sequence length="611" mass="69038">MKNVIPVLLTIILFQSCAQQSNTDIDTTVDMIKKVETGLTTRVHIEGDSTWTIEERMSHYGIPGVSIAVIHNGEIAWTKGYGVVDKESQTPVTTQTLFQAAATSMPVTAYGALCLVEQNKLDLDENINSYLKSWKVPENEFTKEKKVTIKNLLNHSAGIHPRGTGSYHMNDKIPTLVEILNGTSPAKNEPLTVNKEPDESVRFAYASYVPIQQMMLDVGEKTFPGIMHELVLQPLEMNNSTFNQSLTTEQLTKVATGYLKDGSIVKDGRKIHPSMASDGLWTTAEDYAKFITNVQQTLNGKPTKGLSKNLTTLMGTPYGVSNPGWSFTLGLGFQLINRNEEIYLRHHGWNTGFYAEIIAHRDKGYGVVVFTNSTFPEFNAEVIRAVALAYDWDKLVPVHKKIEVEQSLVNKITGRYINNGRIIQVFQKDNQLFYKNILDVEAEELVKISDSSFVRRNSSRWIQFKPNPENKTLNLQYLNRNDGTIALAFDKVDTNKKEPVEFLLEGDFDSALNAYKALKEQDSTYLTVTEDYLNDLGYDFFHEDRMKLSQDVFKVNIVLYPDSFRVYDSYAEACAKIGETDLAILNYTKSLELNPQNNGTRHKLEELQQSK</sequence>
<dbReference type="InterPro" id="IPR050491">
    <property type="entry name" value="AmpC-like"/>
</dbReference>
<dbReference type="PANTHER" id="PTHR46825">
    <property type="entry name" value="D-ALANYL-D-ALANINE-CARBOXYPEPTIDASE/ENDOPEPTIDASE AMPH"/>
    <property type="match status" value="1"/>
</dbReference>
<feature type="repeat" description="TPR" evidence="1">
    <location>
        <begin position="564"/>
        <end position="597"/>
    </location>
</feature>
<evidence type="ECO:0000256" key="1">
    <source>
        <dbReference type="PROSITE-ProRule" id="PRU00339"/>
    </source>
</evidence>
<feature type="domain" description="Beta-lactamase-related" evidence="2">
    <location>
        <begin position="53"/>
        <end position="389"/>
    </location>
</feature>
<dbReference type="PANTHER" id="PTHR46825:SF12">
    <property type="entry name" value="PENICILLIN-BINDING PROTEIN 4"/>
    <property type="match status" value="1"/>
</dbReference>
<keyword evidence="4" id="KW-1185">Reference proteome</keyword>
<dbReference type="InterPro" id="IPR001466">
    <property type="entry name" value="Beta-lactam-related"/>
</dbReference>
<evidence type="ECO:0000313" key="3">
    <source>
        <dbReference type="EMBL" id="SHI44286.1"/>
    </source>
</evidence>
<dbReference type="InterPro" id="IPR011990">
    <property type="entry name" value="TPR-like_helical_dom_sf"/>
</dbReference>
<dbReference type="EMBL" id="FQYP01000001">
    <property type="protein sequence ID" value="SHI44286.1"/>
    <property type="molecule type" value="Genomic_DNA"/>
</dbReference>
<dbReference type="STRING" id="570521.SAMN04488508_101652"/>
<name>A0A1M6B6D9_9FLAO</name>